<reference evidence="2" key="1">
    <citation type="thesis" date="2020" institute="ProQuest LLC" country="789 East Eisenhower Parkway, Ann Arbor, MI, USA">
        <title>Comparative Genomics and Chromosome Evolution.</title>
        <authorList>
            <person name="Mudd A.B."/>
        </authorList>
    </citation>
    <scope>NUCLEOTIDE SEQUENCE</scope>
    <source>
        <strain evidence="2">HN-11 Male</strain>
        <tissue evidence="2">Kidney and liver</tissue>
    </source>
</reference>
<evidence type="ECO:0000256" key="1">
    <source>
        <dbReference type="SAM" id="SignalP"/>
    </source>
</evidence>
<dbReference type="EMBL" id="WNTK01000783">
    <property type="protein sequence ID" value="KAG9468666.1"/>
    <property type="molecule type" value="Genomic_DNA"/>
</dbReference>
<keyword evidence="3" id="KW-1185">Reference proteome</keyword>
<sequence length="83" mass="9248">MIMRQTFLLIDIHVTHGALLAQCGTVNSITTMSPPATQMKYSFFDSSTDSCKDGSFFKAVSEFSANSEPLSSLVRYVPLCRYR</sequence>
<protein>
    <recommendedName>
        <fullName evidence="4">Secreted protein</fullName>
    </recommendedName>
</protein>
<feature type="signal peptide" evidence="1">
    <location>
        <begin position="1"/>
        <end position="17"/>
    </location>
</feature>
<name>A0A8J6JRX7_ELECQ</name>
<dbReference type="AlphaFoldDB" id="A0A8J6JRX7"/>
<evidence type="ECO:0000313" key="3">
    <source>
        <dbReference type="Proteomes" id="UP000770717"/>
    </source>
</evidence>
<comment type="caution">
    <text evidence="2">The sequence shown here is derived from an EMBL/GenBank/DDBJ whole genome shotgun (WGS) entry which is preliminary data.</text>
</comment>
<organism evidence="2 3">
    <name type="scientific">Eleutherodactylus coqui</name>
    <name type="common">Puerto Rican coqui</name>
    <dbReference type="NCBI Taxonomy" id="57060"/>
    <lineage>
        <taxon>Eukaryota</taxon>
        <taxon>Metazoa</taxon>
        <taxon>Chordata</taxon>
        <taxon>Craniata</taxon>
        <taxon>Vertebrata</taxon>
        <taxon>Euteleostomi</taxon>
        <taxon>Amphibia</taxon>
        <taxon>Batrachia</taxon>
        <taxon>Anura</taxon>
        <taxon>Neobatrachia</taxon>
        <taxon>Hyloidea</taxon>
        <taxon>Eleutherodactylidae</taxon>
        <taxon>Eleutherodactylinae</taxon>
        <taxon>Eleutherodactylus</taxon>
        <taxon>Eleutherodactylus</taxon>
    </lineage>
</organism>
<proteinExistence type="predicted"/>
<evidence type="ECO:0008006" key="4">
    <source>
        <dbReference type="Google" id="ProtNLM"/>
    </source>
</evidence>
<gene>
    <name evidence="2" type="ORF">GDO78_022223</name>
</gene>
<accession>A0A8J6JRX7</accession>
<feature type="chain" id="PRO_5035296378" description="Secreted protein" evidence="1">
    <location>
        <begin position="18"/>
        <end position="83"/>
    </location>
</feature>
<dbReference type="Proteomes" id="UP000770717">
    <property type="component" value="Unassembled WGS sequence"/>
</dbReference>
<evidence type="ECO:0000313" key="2">
    <source>
        <dbReference type="EMBL" id="KAG9468666.1"/>
    </source>
</evidence>
<keyword evidence="1" id="KW-0732">Signal</keyword>